<dbReference type="PANTHER" id="PTHR46796">
    <property type="entry name" value="HTH-TYPE TRANSCRIPTIONAL ACTIVATOR RHAS-RELATED"/>
    <property type="match status" value="1"/>
</dbReference>
<comment type="caution">
    <text evidence="5">The sequence shown here is derived from an EMBL/GenBank/DDBJ whole genome shotgun (WGS) entry which is preliminary data.</text>
</comment>
<reference evidence="6" key="1">
    <citation type="submission" date="2017-09" db="EMBL/GenBank/DDBJ databases">
        <authorList>
            <person name="Zhang Y."/>
            <person name="Huang X."/>
            <person name="Liu J."/>
            <person name="Lu L."/>
            <person name="Peng K."/>
        </authorList>
    </citation>
    <scope>NUCLEOTIDE SEQUENCE [LARGE SCALE GENOMIC DNA]</scope>
    <source>
        <strain evidence="6">S-XJ-1</strain>
    </source>
</reference>
<name>A0A2A2WMJ1_9ACTN</name>
<evidence type="ECO:0000256" key="3">
    <source>
        <dbReference type="ARBA" id="ARBA00023163"/>
    </source>
</evidence>
<organism evidence="5 6">
    <name type="scientific">Dietzia natronolimnaea</name>
    <dbReference type="NCBI Taxonomy" id="161920"/>
    <lineage>
        <taxon>Bacteria</taxon>
        <taxon>Bacillati</taxon>
        <taxon>Actinomycetota</taxon>
        <taxon>Actinomycetes</taxon>
        <taxon>Mycobacteriales</taxon>
        <taxon>Dietziaceae</taxon>
        <taxon>Dietzia</taxon>
    </lineage>
</organism>
<dbReference type="Proteomes" id="UP000218810">
    <property type="component" value="Unassembled WGS sequence"/>
</dbReference>
<sequence>MREATPPPGVRRLIPYAVEGIGPRPQRPPHRGLPSSSLTLVVATDSPLLCSYSYAEWARQEGVRHDVCIGGFHTRPVYLQRPDREEGVQVEVHPLAARRLLGVPAAALSELTHDGEDVLGSRIRALHSRVASAHPRDRAELVAAGLASAAGRHERVPGPRREVVGAWRLLERSGGRMRVADVASEVGVTPRHLSTLCRAELGIGTKELADLLRFEAAHSALRKVVRRASGPRPDGLRLADLAHDHGYADHAHLDAAYRRYAGTSPTNWIAEEFRNIQAWPPVHGGDSPA</sequence>
<dbReference type="InterPro" id="IPR018060">
    <property type="entry name" value="HTH_AraC"/>
</dbReference>
<dbReference type="GO" id="GO:0003700">
    <property type="term" value="F:DNA-binding transcription factor activity"/>
    <property type="evidence" value="ECO:0007669"/>
    <property type="project" value="InterPro"/>
</dbReference>
<evidence type="ECO:0000256" key="2">
    <source>
        <dbReference type="ARBA" id="ARBA00023125"/>
    </source>
</evidence>
<evidence type="ECO:0000259" key="4">
    <source>
        <dbReference type="PROSITE" id="PS01124"/>
    </source>
</evidence>
<dbReference type="Pfam" id="PF12833">
    <property type="entry name" value="HTH_18"/>
    <property type="match status" value="1"/>
</dbReference>
<dbReference type="Gene3D" id="1.10.10.60">
    <property type="entry name" value="Homeodomain-like"/>
    <property type="match status" value="1"/>
</dbReference>
<gene>
    <name evidence="5" type="ORF">CEY15_13735</name>
</gene>
<dbReference type="GO" id="GO:0043565">
    <property type="term" value="F:sequence-specific DNA binding"/>
    <property type="evidence" value="ECO:0007669"/>
    <property type="project" value="InterPro"/>
</dbReference>
<dbReference type="PROSITE" id="PS01124">
    <property type="entry name" value="HTH_ARAC_FAMILY_2"/>
    <property type="match status" value="1"/>
</dbReference>
<keyword evidence="6" id="KW-1185">Reference proteome</keyword>
<keyword evidence="1" id="KW-0805">Transcription regulation</keyword>
<evidence type="ECO:0000313" key="6">
    <source>
        <dbReference type="Proteomes" id="UP000218810"/>
    </source>
</evidence>
<dbReference type="AlphaFoldDB" id="A0A2A2WMJ1"/>
<accession>A0A2A2WMJ1</accession>
<keyword evidence="3" id="KW-0804">Transcription</keyword>
<dbReference type="EMBL" id="NTGA01000024">
    <property type="protein sequence ID" value="PAY22436.1"/>
    <property type="molecule type" value="Genomic_DNA"/>
</dbReference>
<dbReference type="InterPro" id="IPR050204">
    <property type="entry name" value="AraC_XylS_family_regulators"/>
</dbReference>
<keyword evidence="2" id="KW-0238">DNA-binding</keyword>
<dbReference type="PANTHER" id="PTHR46796:SF15">
    <property type="entry name" value="BLL1074 PROTEIN"/>
    <property type="match status" value="1"/>
</dbReference>
<evidence type="ECO:0000313" key="5">
    <source>
        <dbReference type="EMBL" id="PAY22436.1"/>
    </source>
</evidence>
<protein>
    <submittedName>
        <fullName evidence="5">AraC family transcriptional regulator</fullName>
    </submittedName>
</protein>
<proteinExistence type="predicted"/>
<evidence type="ECO:0000256" key="1">
    <source>
        <dbReference type="ARBA" id="ARBA00023015"/>
    </source>
</evidence>
<feature type="domain" description="HTH araC/xylS-type" evidence="4">
    <location>
        <begin position="170"/>
        <end position="271"/>
    </location>
</feature>
<dbReference type="SMART" id="SM00342">
    <property type="entry name" value="HTH_ARAC"/>
    <property type="match status" value="1"/>
</dbReference>